<organism evidence="3 4">
    <name type="scientific">Ruminococcus hominis</name>
    <dbReference type="NCBI Taxonomy" id="2763065"/>
    <lineage>
        <taxon>Bacteria</taxon>
        <taxon>Bacillati</taxon>
        <taxon>Bacillota</taxon>
        <taxon>Clostridia</taxon>
        <taxon>Eubacteriales</taxon>
        <taxon>Oscillospiraceae</taxon>
        <taxon>Ruminococcus</taxon>
    </lineage>
</organism>
<dbReference type="Proteomes" id="UP000631576">
    <property type="component" value="Unassembled WGS sequence"/>
</dbReference>
<dbReference type="Pfam" id="PF03776">
    <property type="entry name" value="MinE"/>
    <property type="match status" value="1"/>
</dbReference>
<dbReference type="InterPro" id="IPR005527">
    <property type="entry name" value="MinE"/>
</dbReference>
<protein>
    <submittedName>
        <fullName evidence="3">Cell division topological specificity factor MinE</fullName>
    </submittedName>
</protein>
<keyword evidence="3" id="KW-0131">Cell cycle</keyword>
<sequence>MSVPSVEIAKERVRSLVVADRMKCTPDIVEKMSNDIYIAISKYIDIKPEQLDIEISRSDIHIKL</sequence>
<dbReference type="RefSeq" id="WP_022075527.1">
    <property type="nucleotide sequence ID" value="NZ_JACOPE010000001.1"/>
</dbReference>
<evidence type="ECO:0000313" key="3">
    <source>
        <dbReference type="EMBL" id="MBC5683306.1"/>
    </source>
</evidence>
<dbReference type="InterPro" id="IPR036707">
    <property type="entry name" value="MinE_sf"/>
</dbReference>
<keyword evidence="3" id="KW-0132">Cell division</keyword>
<dbReference type="GO" id="GO:0051301">
    <property type="term" value="P:cell division"/>
    <property type="evidence" value="ECO:0007669"/>
    <property type="project" value="UniProtKB-KW"/>
</dbReference>
<keyword evidence="4" id="KW-1185">Reference proteome</keyword>
<proteinExistence type="inferred from homology"/>
<dbReference type="SUPFAM" id="SSF55229">
    <property type="entry name" value="Cell division protein MinE topological specificity domain"/>
    <property type="match status" value="1"/>
</dbReference>
<evidence type="ECO:0000256" key="1">
    <source>
        <dbReference type="ARBA" id="ARBA00008168"/>
    </source>
</evidence>
<evidence type="ECO:0000313" key="4">
    <source>
        <dbReference type="Proteomes" id="UP000631576"/>
    </source>
</evidence>
<dbReference type="Gene3D" id="3.30.1070.10">
    <property type="entry name" value="Cell division topological specificity factor MinE"/>
    <property type="match status" value="1"/>
</dbReference>
<dbReference type="EMBL" id="JACOPE010000001">
    <property type="protein sequence ID" value="MBC5683306.1"/>
    <property type="molecule type" value="Genomic_DNA"/>
</dbReference>
<evidence type="ECO:0000256" key="2">
    <source>
        <dbReference type="ARBA" id="ARBA00025265"/>
    </source>
</evidence>
<name>A0ABR7G788_9FIRM</name>
<comment type="similarity">
    <text evidence="1">Belongs to the MinE family.</text>
</comment>
<comment type="function">
    <text evidence="2">Prevents the cell division inhibition by proteins MinC and MinD at internal division sites while permitting inhibition at polar sites. This ensures cell division at the proper site by restricting the formation of a division septum at the midpoint of the long axis of the cell.</text>
</comment>
<comment type="caution">
    <text evidence="3">The sequence shown here is derived from an EMBL/GenBank/DDBJ whole genome shotgun (WGS) entry which is preliminary data.</text>
</comment>
<gene>
    <name evidence="3" type="ORF">H8S40_06945</name>
</gene>
<accession>A0ABR7G788</accession>
<reference evidence="3 4" key="1">
    <citation type="submission" date="2020-08" db="EMBL/GenBank/DDBJ databases">
        <title>Genome public.</title>
        <authorList>
            <person name="Liu C."/>
            <person name="Sun Q."/>
        </authorList>
    </citation>
    <scope>NUCLEOTIDE SEQUENCE [LARGE SCALE GENOMIC DNA]</scope>
    <source>
        <strain evidence="3 4">NSJ-13</strain>
    </source>
</reference>